<dbReference type="Pfam" id="PF23598">
    <property type="entry name" value="LRR_14"/>
    <property type="match status" value="1"/>
</dbReference>
<feature type="domain" description="RING-type" evidence="7">
    <location>
        <begin position="658"/>
        <end position="694"/>
    </location>
</feature>
<dbReference type="PANTHER" id="PTHR23119">
    <property type="entry name" value="DISCS LARGE"/>
    <property type="match status" value="1"/>
</dbReference>
<dbReference type="RefSeq" id="XP_011494512.1">
    <property type="nucleotide sequence ID" value="XM_011496210.1"/>
</dbReference>
<dbReference type="InterPro" id="IPR050614">
    <property type="entry name" value="Synaptic_Scaffolding_LAP-MAGUK"/>
</dbReference>
<protein>
    <submittedName>
        <fullName evidence="9">E3 ubiquitin-protein ligase LRSAM1-like</fullName>
    </submittedName>
</protein>
<dbReference type="GO" id="GO:0008270">
    <property type="term" value="F:zinc ion binding"/>
    <property type="evidence" value="ECO:0007669"/>
    <property type="project" value="UniProtKB-KW"/>
</dbReference>
<dbReference type="SMART" id="SM00369">
    <property type="entry name" value="LRR_TYP"/>
    <property type="match status" value="3"/>
</dbReference>
<dbReference type="GO" id="GO:0043113">
    <property type="term" value="P:receptor clustering"/>
    <property type="evidence" value="ECO:0007669"/>
    <property type="project" value="TreeGrafter"/>
</dbReference>
<evidence type="ECO:0000313" key="8">
    <source>
        <dbReference type="Proteomes" id="UP000695007"/>
    </source>
</evidence>
<accession>A0AAJ6VM71</accession>
<dbReference type="Pfam" id="PF13920">
    <property type="entry name" value="zf-C3HC4_3"/>
    <property type="match status" value="1"/>
</dbReference>
<dbReference type="Proteomes" id="UP000695007">
    <property type="component" value="Unplaced"/>
</dbReference>
<dbReference type="GO" id="GO:0019901">
    <property type="term" value="F:protein kinase binding"/>
    <property type="evidence" value="ECO:0007669"/>
    <property type="project" value="TreeGrafter"/>
</dbReference>
<dbReference type="SMART" id="SM00364">
    <property type="entry name" value="LRR_BAC"/>
    <property type="match status" value="3"/>
</dbReference>
<dbReference type="PANTHER" id="PTHR23119:SF44">
    <property type="entry name" value="PROTEIN LAP4"/>
    <property type="match status" value="1"/>
</dbReference>
<evidence type="ECO:0000256" key="2">
    <source>
        <dbReference type="ARBA" id="ARBA00022737"/>
    </source>
</evidence>
<dbReference type="GO" id="GO:0005912">
    <property type="term" value="C:adherens junction"/>
    <property type="evidence" value="ECO:0007669"/>
    <property type="project" value="TreeGrafter"/>
</dbReference>
<keyword evidence="3 5" id="KW-0863">Zinc-finger</keyword>
<dbReference type="AlphaFoldDB" id="A0AAJ6VM71"/>
<dbReference type="InterPro" id="IPR001841">
    <property type="entry name" value="Znf_RING"/>
</dbReference>
<evidence type="ECO:0000256" key="3">
    <source>
        <dbReference type="ARBA" id="ARBA00022771"/>
    </source>
</evidence>
<evidence type="ECO:0000259" key="7">
    <source>
        <dbReference type="PROSITE" id="PS50089"/>
    </source>
</evidence>
<dbReference type="InterPro" id="IPR003591">
    <property type="entry name" value="Leu-rich_rpt_typical-subtyp"/>
</dbReference>
<dbReference type="InterPro" id="IPR001611">
    <property type="entry name" value="Leu-rich_rpt"/>
</dbReference>
<evidence type="ECO:0000256" key="4">
    <source>
        <dbReference type="ARBA" id="ARBA00022833"/>
    </source>
</evidence>
<dbReference type="GeneID" id="105359588"/>
<dbReference type="SUPFAM" id="SSF52058">
    <property type="entry name" value="L domain-like"/>
    <property type="match status" value="1"/>
</dbReference>
<dbReference type="SUPFAM" id="SSF57850">
    <property type="entry name" value="RING/U-box"/>
    <property type="match status" value="1"/>
</dbReference>
<name>A0AAJ6VM71_9HYME</name>
<dbReference type="GO" id="GO:0045197">
    <property type="term" value="P:establishment or maintenance of epithelial cell apical/basal polarity"/>
    <property type="evidence" value="ECO:0007669"/>
    <property type="project" value="TreeGrafter"/>
</dbReference>
<proteinExistence type="predicted"/>
<keyword evidence="8" id="KW-1185">Reference proteome</keyword>
<feature type="coiled-coil region" evidence="6">
    <location>
        <begin position="502"/>
        <end position="529"/>
    </location>
</feature>
<evidence type="ECO:0000313" key="9">
    <source>
        <dbReference type="RefSeq" id="XP_011494512.1"/>
    </source>
</evidence>
<dbReference type="InterPro" id="IPR055414">
    <property type="entry name" value="LRR_R13L4/SHOC2-like"/>
</dbReference>
<evidence type="ECO:0000256" key="6">
    <source>
        <dbReference type="SAM" id="Coils"/>
    </source>
</evidence>
<dbReference type="GO" id="GO:0098609">
    <property type="term" value="P:cell-cell adhesion"/>
    <property type="evidence" value="ECO:0007669"/>
    <property type="project" value="TreeGrafter"/>
</dbReference>
<dbReference type="GO" id="GO:0016323">
    <property type="term" value="C:basolateral plasma membrane"/>
    <property type="evidence" value="ECO:0007669"/>
    <property type="project" value="TreeGrafter"/>
</dbReference>
<dbReference type="InterPro" id="IPR032675">
    <property type="entry name" value="LRR_dom_sf"/>
</dbReference>
<dbReference type="Gene3D" id="3.30.40.10">
    <property type="entry name" value="Zinc/RING finger domain, C3HC4 (zinc finger)"/>
    <property type="match status" value="1"/>
</dbReference>
<evidence type="ECO:0000256" key="5">
    <source>
        <dbReference type="PROSITE-ProRule" id="PRU00175"/>
    </source>
</evidence>
<sequence length="706" mass="80399">MSIVRKLGSKSKVDYKTKLEHKLYLARMSPSSTYDISECNLENVPSSTYILCDVLRKETLLMQRNKLKSLSGGGALKYLSLITVLDVQSNELNNLPSDIAHLISLKELYLQENSILKLPNEIVHLKNLSILDISKNKLKCLPEAIGELKNLIFLNLSHNKSLQKLPTSLGYAQLITQLGIDGLKLSYPSEEIQSGGTIVIIAFLANECGINYSPENCFSESEKATNSKNIQMLTHNKDNDIQATLSKLDKMKEQRQTALLEVEENIKQQQKQELEMQNKLKLNKKKLLSDLVDREIQLQKEIEKVQHEKDSNRSRLLSYIYNAKTEANNVIKEFLHNSEKERQTHAELLEIEKNEEMLLLSRSHSEQSLHRTKDTLFAMKELLEDELCKGRKLAKYTAYKNFNAQSLLSIESKSNDQLLQVMQDQEKSRQDLVIKIKEDEHLQKVVVTALLERSDARSWSIVQQVNLVQSQLTALTNIELGKKKLQINQHINDVADKRIALSAILINLLEQQEQRRQQLLETMKQIEEQRNISALSKCNSSFWLLQYQKLIETRPQGLLETLDSALVRNVAMAGVLHCLPFLWALPSLLPNLDDEKLKSMGIANETDRVAILIAIENYLEEKKLKSCQCSPSAPLEDEPCTSFSDSKCIYEPSAPAECTVCMEIDCEVIFLPCGHLCCCAKCADMILIECPMCRTTIDRKIKITKQ</sequence>
<dbReference type="PROSITE" id="PS51450">
    <property type="entry name" value="LRR"/>
    <property type="match status" value="1"/>
</dbReference>
<reference evidence="9" key="1">
    <citation type="submission" date="2025-08" db="UniProtKB">
        <authorList>
            <consortium name="RefSeq"/>
        </authorList>
    </citation>
    <scope>IDENTIFICATION</scope>
</reference>
<keyword evidence="3 5" id="KW-0479">Metal-binding</keyword>
<dbReference type="GO" id="GO:0097120">
    <property type="term" value="P:receptor localization to synapse"/>
    <property type="evidence" value="ECO:0007669"/>
    <property type="project" value="TreeGrafter"/>
</dbReference>
<feature type="coiled-coil region" evidence="6">
    <location>
        <begin position="248"/>
        <end position="308"/>
    </location>
</feature>
<keyword evidence="6" id="KW-0175">Coiled coil</keyword>
<evidence type="ECO:0000256" key="1">
    <source>
        <dbReference type="ARBA" id="ARBA00022614"/>
    </source>
</evidence>
<organism evidence="8 9">
    <name type="scientific">Ceratosolen solmsi marchali</name>
    <dbReference type="NCBI Taxonomy" id="326594"/>
    <lineage>
        <taxon>Eukaryota</taxon>
        <taxon>Metazoa</taxon>
        <taxon>Ecdysozoa</taxon>
        <taxon>Arthropoda</taxon>
        <taxon>Hexapoda</taxon>
        <taxon>Insecta</taxon>
        <taxon>Pterygota</taxon>
        <taxon>Neoptera</taxon>
        <taxon>Endopterygota</taxon>
        <taxon>Hymenoptera</taxon>
        <taxon>Apocrita</taxon>
        <taxon>Proctotrupomorpha</taxon>
        <taxon>Chalcidoidea</taxon>
        <taxon>Agaonidae</taxon>
        <taxon>Agaoninae</taxon>
        <taxon>Ceratosolen</taxon>
    </lineage>
</organism>
<gene>
    <name evidence="9" type="primary">LOC105359588</name>
</gene>
<dbReference type="InterPro" id="IPR013083">
    <property type="entry name" value="Znf_RING/FYVE/PHD"/>
</dbReference>
<keyword evidence="4" id="KW-0862">Zinc</keyword>
<dbReference type="KEGG" id="csol:105359588"/>
<dbReference type="Gene3D" id="3.80.10.10">
    <property type="entry name" value="Ribonuclease Inhibitor"/>
    <property type="match status" value="1"/>
</dbReference>
<keyword evidence="1" id="KW-0433">Leucine-rich repeat</keyword>
<keyword evidence="2" id="KW-0677">Repeat</keyword>
<dbReference type="PROSITE" id="PS50089">
    <property type="entry name" value="ZF_RING_2"/>
    <property type="match status" value="1"/>
</dbReference>